<evidence type="ECO:0000313" key="4">
    <source>
        <dbReference type="Proteomes" id="UP001277761"/>
    </source>
</evidence>
<dbReference type="EMBL" id="JAXAVX010000006">
    <property type="protein sequence ID" value="MDX8152441.1"/>
    <property type="molecule type" value="Genomic_DNA"/>
</dbReference>
<organism evidence="3 4">
    <name type="scientific">Patulibacter brassicae</name>
    <dbReference type="NCBI Taxonomy" id="1705717"/>
    <lineage>
        <taxon>Bacteria</taxon>
        <taxon>Bacillati</taxon>
        <taxon>Actinomycetota</taxon>
        <taxon>Thermoleophilia</taxon>
        <taxon>Solirubrobacterales</taxon>
        <taxon>Patulibacteraceae</taxon>
        <taxon>Patulibacter</taxon>
    </lineage>
</organism>
<dbReference type="InterPro" id="IPR045393">
    <property type="entry name" value="DUF6518"/>
</dbReference>
<feature type="transmembrane region" description="Helical" evidence="2">
    <location>
        <begin position="164"/>
        <end position="187"/>
    </location>
</feature>
<accession>A0ABU4VKQ6</accession>
<sequence length="253" mass="25406">MATSDRLPSPPGAARRGRAQHPPARGGRPVPVLLVLVVAGLLALGLGVMGRTTNDGAFRGAWEFSRLGGPWLVVAFVAGVVAGWRRRAGGLALGVVAGAIAIGCGSLAYYALSVLWDDAVGAEARRAVKLGVGWGAAGTVIGGVLGATGAAFATRAGGRRGRAWLHGAAIGTLGGLLMGESIALLWVWDGVGLRAMATLEGLAGVALVVLGCVGRGWRFIVAALLAAAVVATVAPIATTLVRETLRQIGWAGA</sequence>
<feature type="transmembrane region" description="Helical" evidence="2">
    <location>
        <begin position="193"/>
        <end position="213"/>
    </location>
</feature>
<keyword evidence="2" id="KW-0812">Transmembrane</keyword>
<evidence type="ECO:0000256" key="1">
    <source>
        <dbReference type="SAM" id="MobiDB-lite"/>
    </source>
</evidence>
<feature type="transmembrane region" description="Helical" evidence="2">
    <location>
        <begin position="30"/>
        <end position="48"/>
    </location>
</feature>
<proteinExistence type="predicted"/>
<comment type="caution">
    <text evidence="3">The sequence shown here is derived from an EMBL/GenBank/DDBJ whole genome shotgun (WGS) entry which is preliminary data.</text>
</comment>
<keyword evidence="2" id="KW-0472">Membrane</keyword>
<feature type="region of interest" description="Disordered" evidence="1">
    <location>
        <begin position="1"/>
        <end position="26"/>
    </location>
</feature>
<dbReference type="Proteomes" id="UP001277761">
    <property type="component" value="Unassembled WGS sequence"/>
</dbReference>
<feature type="transmembrane region" description="Helical" evidence="2">
    <location>
        <begin position="132"/>
        <end position="152"/>
    </location>
</feature>
<feature type="transmembrane region" description="Helical" evidence="2">
    <location>
        <begin position="220"/>
        <end position="241"/>
    </location>
</feature>
<evidence type="ECO:0000256" key="2">
    <source>
        <dbReference type="SAM" id="Phobius"/>
    </source>
</evidence>
<keyword evidence="4" id="KW-1185">Reference proteome</keyword>
<evidence type="ECO:0000313" key="3">
    <source>
        <dbReference type="EMBL" id="MDX8152441.1"/>
    </source>
</evidence>
<name>A0ABU4VKQ6_9ACTN</name>
<reference evidence="3 4" key="1">
    <citation type="submission" date="2023-11" db="EMBL/GenBank/DDBJ databases">
        <authorList>
            <person name="Xu M."/>
            <person name="Jiang T."/>
        </authorList>
    </citation>
    <scope>NUCLEOTIDE SEQUENCE [LARGE SCALE GENOMIC DNA]</scope>
    <source>
        <strain evidence="3 4">SD</strain>
    </source>
</reference>
<feature type="transmembrane region" description="Helical" evidence="2">
    <location>
        <begin position="91"/>
        <end position="112"/>
    </location>
</feature>
<dbReference type="Pfam" id="PF20128">
    <property type="entry name" value="DUF6518"/>
    <property type="match status" value="1"/>
</dbReference>
<gene>
    <name evidence="3" type="ORF">SK069_12605</name>
</gene>
<dbReference type="RefSeq" id="WP_319954597.1">
    <property type="nucleotide sequence ID" value="NZ_JAXAVX010000006.1"/>
</dbReference>
<feature type="transmembrane region" description="Helical" evidence="2">
    <location>
        <begin position="68"/>
        <end position="84"/>
    </location>
</feature>
<protein>
    <submittedName>
        <fullName evidence="3">DUF6518 family protein</fullName>
    </submittedName>
</protein>
<keyword evidence="2" id="KW-1133">Transmembrane helix</keyword>